<gene>
    <name evidence="2" type="ORF">PVBDA_1200070</name>
</gene>
<dbReference type="AlphaFoldDB" id="A0A6V7SH54"/>
<organism evidence="2 3">
    <name type="scientific">Plasmodium vinckei brucechwatti</name>
    <dbReference type="NCBI Taxonomy" id="119398"/>
    <lineage>
        <taxon>Eukaryota</taxon>
        <taxon>Sar</taxon>
        <taxon>Alveolata</taxon>
        <taxon>Apicomplexa</taxon>
        <taxon>Aconoidasida</taxon>
        <taxon>Haemosporida</taxon>
        <taxon>Plasmodiidae</taxon>
        <taxon>Plasmodium</taxon>
        <taxon>Plasmodium (Vinckeia)</taxon>
    </lineage>
</organism>
<protein>
    <submittedName>
        <fullName evidence="2">Fam-a protein</fullName>
    </submittedName>
</protein>
<evidence type="ECO:0000313" key="2">
    <source>
        <dbReference type="EMBL" id="CAD2097674.1"/>
    </source>
</evidence>
<dbReference type="EMBL" id="LR865390">
    <property type="protein sequence ID" value="CAD2097674.1"/>
    <property type="molecule type" value="Genomic_DNA"/>
</dbReference>
<dbReference type="Proteomes" id="UP000515550">
    <property type="component" value="Chromosome PVBDA_12"/>
</dbReference>
<dbReference type="VEuPathDB" id="PlasmoDB:PVBDA_1200070"/>
<evidence type="ECO:0000256" key="1">
    <source>
        <dbReference type="SAM" id="SignalP"/>
    </source>
</evidence>
<feature type="chain" id="PRO_5027886866" evidence="1">
    <location>
        <begin position="26"/>
        <end position="186"/>
    </location>
</feature>
<accession>A0A6V7SH54</accession>
<sequence>MNKFYIQIVFFLLSIFIYTNNKALATGPTPREQINKLYDIGPTPGEQNNKIFDAVFPPEVLNKRNREYALSPEFHAKLAADARKKQTKEITKTKAKPKKTSYTPEERTIIVIASANINDGYPSNKEYKNTIVESANSFKTDIDSEDDIRNGQLEKKILNIAGYLIEKFRKCVEITYIESIDEHSFT</sequence>
<name>A0A6V7SH54_PLAVN</name>
<keyword evidence="1" id="KW-0732">Signal</keyword>
<evidence type="ECO:0000313" key="3">
    <source>
        <dbReference type="Proteomes" id="UP000515550"/>
    </source>
</evidence>
<reference evidence="2 3" key="1">
    <citation type="submission" date="2020-08" db="EMBL/GenBank/DDBJ databases">
        <authorList>
            <person name="Ramaprasad A."/>
        </authorList>
    </citation>
    <scope>NUCLEOTIDE SEQUENCE [LARGE SCALE GENOMIC DNA]</scope>
</reference>
<feature type="signal peptide" evidence="1">
    <location>
        <begin position="1"/>
        <end position="25"/>
    </location>
</feature>
<proteinExistence type="predicted"/>